<name>A0A8J7WVM7_9ACTN</name>
<evidence type="ECO:0000256" key="1">
    <source>
        <dbReference type="SAM" id="MobiDB-lite"/>
    </source>
</evidence>
<evidence type="ECO:0000256" key="2">
    <source>
        <dbReference type="SAM" id="Phobius"/>
    </source>
</evidence>
<dbReference type="Pfam" id="PF19870">
    <property type="entry name" value="DUF6343"/>
    <property type="match status" value="1"/>
</dbReference>
<feature type="transmembrane region" description="Helical" evidence="2">
    <location>
        <begin position="142"/>
        <end position="161"/>
    </location>
</feature>
<evidence type="ECO:0000313" key="4">
    <source>
        <dbReference type="Proteomes" id="UP000677913"/>
    </source>
</evidence>
<dbReference type="InterPro" id="IPR045924">
    <property type="entry name" value="DUF6343"/>
</dbReference>
<reference evidence="3" key="1">
    <citation type="submission" date="2021-04" db="EMBL/GenBank/DDBJ databases">
        <title>Genome based classification of Actinospica acidithermotolerans sp. nov., an actinobacterium isolated from an Indonesian hot spring.</title>
        <authorList>
            <person name="Kusuma A.B."/>
            <person name="Putra K.E."/>
            <person name="Nafisah S."/>
            <person name="Loh J."/>
            <person name="Nouioui I."/>
            <person name="Goodfellow M."/>
        </authorList>
    </citation>
    <scope>NUCLEOTIDE SEQUENCE</scope>
    <source>
        <strain evidence="3">DSM 45618</strain>
    </source>
</reference>
<feature type="transmembrane region" description="Helical" evidence="2">
    <location>
        <begin position="118"/>
        <end position="136"/>
    </location>
</feature>
<dbReference type="RefSeq" id="WP_211471984.1">
    <property type="nucleotide sequence ID" value="NZ_JAGSXH010000178.1"/>
</dbReference>
<keyword evidence="2" id="KW-0812">Transmembrane</keyword>
<gene>
    <name evidence="3" type="ORF">KGA66_26800</name>
</gene>
<keyword evidence="2" id="KW-1133">Transmembrane helix</keyword>
<evidence type="ECO:0000313" key="3">
    <source>
        <dbReference type="EMBL" id="MBS2966675.1"/>
    </source>
</evidence>
<accession>A0A8J7WVM7</accession>
<organism evidence="3 4">
    <name type="scientific">Actinocrinis puniceicyclus</name>
    <dbReference type="NCBI Taxonomy" id="977794"/>
    <lineage>
        <taxon>Bacteria</taxon>
        <taxon>Bacillati</taxon>
        <taxon>Actinomycetota</taxon>
        <taxon>Actinomycetes</taxon>
        <taxon>Catenulisporales</taxon>
        <taxon>Actinospicaceae</taxon>
        <taxon>Actinocrinis</taxon>
    </lineage>
</organism>
<dbReference type="Proteomes" id="UP000677913">
    <property type="component" value="Unassembled WGS sequence"/>
</dbReference>
<feature type="region of interest" description="Disordered" evidence="1">
    <location>
        <begin position="85"/>
        <end position="110"/>
    </location>
</feature>
<keyword evidence="4" id="KW-1185">Reference proteome</keyword>
<feature type="transmembrane region" description="Helical" evidence="2">
    <location>
        <begin position="31"/>
        <end position="50"/>
    </location>
</feature>
<feature type="transmembrane region" description="Helical" evidence="2">
    <location>
        <begin position="56"/>
        <end position="75"/>
    </location>
</feature>
<keyword evidence="2" id="KW-0472">Membrane</keyword>
<protein>
    <submittedName>
        <fullName evidence="3">DUF3099 domain-containing protein</fullName>
    </submittedName>
</protein>
<comment type="caution">
    <text evidence="3">The sequence shown here is derived from an EMBL/GenBank/DDBJ whole genome shotgun (WGS) entry which is preliminary data.</text>
</comment>
<proteinExistence type="predicted"/>
<dbReference type="EMBL" id="JAGSXH010000178">
    <property type="protein sequence ID" value="MBS2966675.1"/>
    <property type="molecule type" value="Genomic_DNA"/>
</dbReference>
<dbReference type="AlphaFoldDB" id="A0A8J7WVM7"/>
<sequence>MSESGPTGIYRHRVRSGDEPVHARSPLRLRLALALTGLANGLAGVVLFALLGSRPLTWAFAALCLIALANVVLVAHRIRQGPHYQPGPGIPPYRPLPPEHPEQGPRGPATARTRHRRYLVMMGACVLLLILAWGWIRLVSVAAAVAMSAAAALLPPLAAILSNVDSPILRDDEPPEDQQPPAD</sequence>